<reference evidence="4 5" key="1">
    <citation type="journal article" date="2013" name="Proc. Natl. Acad. Sci. U.S.A.">
        <title>The king cobra genome reveals dynamic gene evolution and adaptation in the snake venom system.</title>
        <authorList>
            <person name="Vonk F.J."/>
            <person name="Casewell N.R."/>
            <person name="Henkel C.V."/>
            <person name="Heimberg A.M."/>
            <person name="Jansen H.J."/>
            <person name="McCleary R.J."/>
            <person name="Kerkkamp H.M."/>
            <person name="Vos R.A."/>
            <person name="Guerreiro I."/>
            <person name="Calvete J.J."/>
            <person name="Wuster W."/>
            <person name="Woods A.E."/>
            <person name="Logan J.M."/>
            <person name="Harrison R.A."/>
            <person name="Castoe T.A."/>
            <person name="de Koning A.P."/>
            <person name="Pollock D.D."/>
            <person name="Yandell M."/>
            <person name="Calderon D."/>
            <person name="Renjifo C."/>
            <person name="Currier R.B."/>
            <person name="Salgado D."/>
            <person name="Pla D."/>
            <person name="Sanz L."/>
            <person name="Hyder A.S."/>
            <person name="Ribeiro J.M."/>
            <person name="Arntzen J.W."/>
            <person name="van den Thillart G.E."/>
            <person name="Boetzer M."/>
            <person name="Pirovano W."/>
            <person name="Dirks R.P."/>
            <person name="Spaink H.P."/>
            <person name="Duboule D."/>
            <person name="McGlinn E."/>
            <person name="Kini R.M."/>
            <person name="Richardson M.K."/>
        </authorList>
    </citation>
    <scope>NUCLEOTIDE SEQUENCE</scope>
    <source>
        <tissue evidence="4">Blood</tissue>
    </source>
</reference>
<dbReference type="GO" id="GO:0007165">
    <property type="term" value="P:signal transduction"/>
    <property type="evidence" value="ECO:0007669"/>
    <property type="project" value="InterPro"/>
</dbReference>
<dbReference type="Gene3D" id="3.10.20.90">
    <property type="entry name" value="Phosphatidylinositol 3-kinase Catalytic Subunit, Chain A, domain 1"/>
    <property type="match status" value="1"/>
</dbReference>
<comment type="caution">
    <text evidence="4">The sequence shown here is derived from an EMBL/GenBank/DDBJ whole genome shotgun (WGS) entry which is preliminary data.</text>
</comment>
<dbReference type="EMBL" id="AZIM01000089">
    <property type="protein sequence ID" value="ETE73454.1"/>
    <property type="molecule type" value="Genomic_DNA"/>
</dbReference>
<proteinExistence type="predicted"/>
<keyword evidence="1" id="KW-0175">Coiled coil</keyword>
<dbReference type="CDD" id="cd16135">
    <property type="entry name" value="RA_RASSF7"/>
    <property type="match status" value="1"/>
</dbReference>
<dbReference type="SMART" id="SM00314">
    <property type="entry name" value="RA"/>
    <property type="match status" value="1"/>
</dbReference>
<organism evidence="4 5">
    <name type="scientific">Ophiophagus hannah</name>
    <name type="common">King cobra</name>
    <name type="synonym">Naja hannah</name>
    <dbReference type="NCBI Taxonomy" id="8665"/>
    <lineage>
        <taxon>Eukaryota</taxon>
        <taxon>Metazoa</taxon>
        <taxon>Chordata</taxon>
        <taxon>Craniata</taxon>
        <taxon>Vertebrata</taxon>
        <taxon>Euteleostomi</taxon>
        <taxon>Lepidosauria</taxon>
        <taxon>Squamata</taxon>
        <taxon>Bifurcata</taxon>
        <taxon>Unidentata</taxon>
        <taxon>Episquamata</taxon>
        <taxon>Toxicofera</taxon>
        <taxon>Serpentes</taxon>
        <taxon>Colubroidea</taxon>
        <taxon>Elapidae</taxon>
        <taxon>Elapinae</taxon>
        <taxon>Ophiophagus</taxon>
    </lineage>
</organism>
<gene>
    <name evidence="4" type="primary">RASSF8</name>
    <name evidence="4" type="ORF">L345_00697</name>
</gene>
<evidence type="ECO:0000313" key="5">
    <source>
        <dbReference type="Proteomes" id="UP000018936"/>
    </source>
</evidence>
<name>V8PFW7_OPHHA</name>
<dbReference type="PANTHER" id="PTHR15286">
    <property type="entry name" value="RAS-ASSOCIATING DOMAIN CONTAINING PROTEIN"/>
    <property type="match status" value="1"/>
</dbReference>
<feature type="coiled-coil region" evidence="1">
    <location>
        <begin position="322"/>
        <end position="392"/>
    </location>
</feature>
<feature type="region of interest" description="Disordered" evidence="2">
    <location>
        <begin position="400"/>
        <end position="422"/>
    </location>
</feature>
<accession>V8PFW7</accession>
<dbReference type="Pfam" id="PF00788">
    <property type="entry name" value="RA"/>
    <property type="match status" value="1"/>
</dbReference>
<evidence type="ECO:0000256" key="1">
    <source>
        <dbReference type="SAM" id="Coils"/>
    </source>
</evidence>
<dbReference type="AlphaFoldDB" id="V8PFW7"/>
<dbReference type="Proteomes" id="UP000018936">
    <property type="component" value="Unassembled WGS sequence"/>
</dbReference>
<feature type="coiled-coil region" evidence="1">
    <location>
        <begin position="247"/>
        <end position="274"/>
    </location>
</feature>
<protein>
    <submittedName>
        <fullName evidence="4">Ras association domain-containing protein 8</fullName>
    </submittedName>
</protein>
<evidence type="ECO:0000259" key="3">
    <source>
        <dbReference type="PROSITE" id="PS50200"/>
    </source>
</evidence>
<dbReference type="InterPro" id="IPR033593">
    <property type="entry name" value="N-RASSF"/>
</dbReference>
<dbReference type="PANTHER" id="PTHR15286:SF11">
    <property type="entry name" value="RAS ASSOCIATION DOMAIN-CONTAINING PROTEIN 7"/>
    <property type="match status" value="1"/>
</dbReference>
<dbReference type="OrthoDB" id="10051571at2759"/>
<evidence type="ECO:0000256" key="2">
    <source>
        <dbReference type="SAM" id="MobiDB-lite"/>
    </source>
</evidence>
<evidence type="ECO:0000313" key="4">
    <source>
        <dbReference type="EMBL" id="ETE73454.1"/>
    </source>
</evidence>
<feature type="domain" description="Ras-associating" evidence="3">
    <location>
        <begin position="1"/>
        <end position="82"/>
    </location>
</feature>
<dbReference type="InterPro" id="IPR029071">
    <property type="entry name" value="Ubiquitin-like_domsf"/>
</dbReference>
<dbReference type="InterPro" id="IPR033631">
    <property type="entry name" value="RASSF7_RA"/>
</dbReference>
<dbReference type="PROSITE" id="PS50200">
    <property type="entry name" value="RA"/>
    <property type="match status" value="1"/>
</dbReference>
<keyword evidence="5" id="KW-1185">Reference proteome</keyword>
<dbReference type="InterPro" id="IPR000159">
    <property type="entry name" value="RA_dom"/>
</dbReference>
<dbReference type="SUPFAM" id="SSF54236">
    <property type="entry name" value="Ubiquitin-like"/>
    <property type="match status" value="1"/>
</dbReference>
<feature type="region of interest" description="Disordered" evidence="2">
    <location>
        <begin position="432"/>
        <end position="451"/>
    </location>
</feature>
<sequence>MELKVWVDGVQRVVCGVSDQTTCQEVVIALARAIGQTGRYVLIQRLREKERQLLPHECPVEFLSKCGQYAQDVQFILQRTGPSLIERPSSDNAPQIPERTFVRASLPIKPRPLSTEVPRTRQPKKSLTFNLGPVSSGDACAKNKLRQPRKDPTCVRDGARGGLLSKEELFKTVLYQQEHLYTLEMQGDALEMDIRHWECSQGSYQEDEILQLEQLVHQNESQLSEEEFWQNELQSEKEHERERREKVHSLRATMEEYTKKIHELMVKTETLEREIQWEIAERAKKTKETSTQNPTELVGMAAKIKRDLESKAKQTAQLESSLDTVGRALEEAEYNLQAQNQELEELNKELRQCNLQQFIQQTGAMVTTPQARSEAESQLDQISQELPTHQRNGDLLELGRNSPPRPTAKHFLSNPRNLQNPLVSSLNPEGLYRQSRASGGKKASQEGLIIL</sequence>